<dbReference type="InterPro" id="IPR013783">
    <property type="entry name" value="Ig-like_fold"/>
</dbReference>
<keyword evidence="3" id="KW-0326">Glycosidase</keyword>
<dbReference type="SUPFAM" id="SSF49303">
    <property type="entry name" value="beta-Galactosidase/glucuronidase domain"/>
    <property type="match status" value="1"/>
</dbReference>
<organism evidence="7 8">
    <name type="scientific">Maribellus comscasis</name>
    <dbReference type="NCBI Taxonomy" id="2681766"/>
    <lineage>
        <taxon>Bacteria</taxon>
        <taxon>Pseudomonadati</taxon>
        <taxon>Bacteroidota</taxon>
        <taxon>Bacteroidia</taxon>
        <taxon>Marinilabiliales</taxon>
        <taxon>Prolixibacteraceae</taxon>
        <taxon>Maribellus</taxon>
    </lineage>
</organism>
<proteinExistence type="inferred from homology"/>
<dbReference type="InterPro" id="IPR006103">
    <property type="entry name" value="Glyco_hydro_2_cat"/>
</dbReference>
<dbReference type="InterPro" id="IPR017853">
    <property type="entry name" value="GH"/>
</dbReference>
<dbReference type="EMBL" id="CP046401">
    <property type="protein sequence ID" value="QGY47567.1"/>
    <property type="molecule type" value="Genomic_DNA"/>
</dbReference>
<evidence type="ECO:0000259" key="6">
    <source>
        <dbReference type="Pfam" id="PF02837"/>
    </source>
</evidence>
<dbReference type="InterPro" id="IPR051913">
    <property type="entry name" value="GH2_Domain-Containing"/>
</dbReference>
<dbReference type="PANTHER" id="PTHR42732:SF2">
    <property type="entry name" value="BETA-MANNOSIDASE"/>
    <property type="match status" value="1"/>
</dbReference>
<evidence type="ECO:0000259" key="5">
    <source>
        <dbReference type="Pfam" id="PF02836"/>
    </source>
</evidence>
<feature type="domain" description="Glycoside hydrolase family 2 catalytic" evidence="5">
    <location>
        <begin position="352"/>
        <end position="484"/>
    </location>
</feature>
<evidence type="ECO:0000256" key="1">
    <source>
        <dbReference type="ARBA" id="ARBA00007401"/>
    </source>
</evidence>
<dbReference type="KEGG" id="mcos:GM418_29035"/>
<dbReference type="Pfam" id="PF02836">
    <property type="entry name" value="Glyco_hydro_2_C"/>
    <property type="match status" value="1"/>
</dbReference>
<dbReference type="Gene3D" id="2.60.40.10">
    <property type="entry name" value="Immunoglobulins"/>
    <property type="match status" value="1"/>
</dbReference>
<comment type="similarity">
    <text evidence="1">Belongs to the glycosyl hydrolase 2 family.</text>
</comment>
<protein>
    <submittedName>
        <fullName evidence="7">Glycoside hydrolase family 2</fullName>
    </submittedName>
</protein>
<dbReference type="PANTHER" id="PTHR42732">
    <property type="entry name" value="BETA-GALACTOSIDASE"/>
    <property type="match status" value="1"/>
</dbReference>
<dbReference type="Pfam" id="PF00703">
    <property type="entry name" value="Glyco_hydro_2"/>
    <property type="match status" value="1"/>
</dbReference>
<gene>
    <name evidence="7" type="ORF">GM418_29035</name>
</gene>
<evidence type="ECO:0000313" key="8">
    <source>
        <dbReference type="Proteomes" id="UP000428260"/>
    </source>
</evidence>
<sequence length="620" mass="71311">MKTRITALLIVLIVLNGWAQNYKPVGDRILTKWAQEVTPENVWQEYPRPQLTRENWINLNGLWEYALLEKNESQPKRYQGDILVPFCIESALSGVGKSMTPDERLWYKKEFELPGDWQTSRILLNFDAVDWSSSVWINGAYVGAHKGAYDRFTFDITDFLKGDGKEEIVVAVDDPISSGSQARGKQRLSQGGIWYTPVSGIWQTVWLEPVNKEASLTEVKITPDIDNNLVTVLPMLYEPLPKGYKVKVTVFDENQTVAEAEVEADKKVDIPINNPKLWSPDSPFLYELKLKLYNPDGKELDEVNSYFGMRKISLQMQLLNQVLCLNDEPLFHYGTLDQGWWPDGLHTPPSDEAMKYDIEMTKKMGFNMIRKHIKVENDRWFYHCDKLGIMVWQDMPSGMVVIPREDGRPVSVQSIRFSEEDINRRSEAAAQFEWELRRMIDLHYNVPSIVMWIPFNEGWGQYSTCRIVNGIENLDPTRLVNAASGWGIRPCGDIFDLHSYGEDIRVPPTSREKASVLGEMGGIGYPVEGHLWNPEMRNWGYQNYQSEKELLDAYKHKFEQLVEMKQSKGLSAAVYTQTTDVEGEVNGLMTYDRKVVKIPVETLTEMHSVLYEPNENGRGR</sequence>
<dbReference type="InterPro" id="IPR006102">
    <property type="entry name" value="Ig-like_GH2"/>
</dbReference>
<dbReference type="GO" id="GO:0005975">
    <property type="term" value="P:carbohydrate metabolic process"/>
    <property type="evidence" value="ECO:0007669"/>
    <property type="project" value="InterPro"/>
</dbReference>
<dbReference type="Gene3D" id="3.20.20.80">
    <property type="entry name" value="Glycosidases"/>
    <property type="match status" value="1"/>
</dbReference>
<evidence type="ECO:0000256" key="2">
    <source>
        <dbReference type="ARBA" id="ARBA00022801"/>
    </source>
</evidence>
<dbReference type="SUPFAM" id="SSF51445">
    <property type="entry name" value="(Trans)glycosidases"/>
    <property type="match status" value="1"/>
</dbReference>
<name>A0A6I6K4J2_9BACT</name>
<dbReference type="GO" id="GO:0004553">
    <property type="term" value="F:hydrolase activity, hydrolyzing O-glycosyl compounds"/>
    <property type="evidence" value="ECO:0007669"/>
    <property type="project" value="InterPro"/>
</dbReference>
<evidence type="ECO:0000259" key="4">
    <source>
        <dbReference type="Pfam" id="PF00703"/>
    </source>
</evidence>
<reference evidence="7 8" key="1">
    <citation type="submission" date="2019-11" db="EMBL/GenBank/DDBJ databases">
        <authorList>
            <person name="Zheng R.K."/>
            <person name="Sun C.M."/>
        </authorList>
    </citation>
    <scope>NUCLEOTIDE SEQUENCE [LARGE SCALE GENOMIC DNA]</scope>
    <source>
        <strain evidence="7 8">WC007</strain>
    </source>
</reference>
<evidence type="ECO:0000256" key="3">
    <source>
        <dbReference type="ARBA" id="ARBA00023295"/>
    </source>
</evidence>
<keyword evidence="2 7" id="KW-0378">Hydrolase</keyword>
<dbReference type="InterPro" id="IPR036156">
    <property type="entry name" value="Beta-gal/glucu_dom_sf"/>
</dbReference>
<dbReference type="Gene3D" id="2.60.120.260">
    <property type="entry name" value="Galactose-binding domain-like"/>
    <property type="match status" value="1"/>
</dbReference>
<dbReference type="Proteomes" id="UP000428260">
    <property type="component" value="Chromosome"/>
</dbReference>
<dbReference type="AlphaFoldDB" id="A0A6I6K4J2"/>
<feature type="domain" description="Glycoside hydrolase family 2 immunoglobulin-like beta-sandwich" evidence="4">
    <location>
        <begin position="244"/>
        <end position="310"/>
    </location>
</feature>
<dbReference type="InterPro" id="IPR006104">
    <property type="entry name" value="Glyco_hydro_2_N"/>
</dbReference>
<dbReference type="Pfam" id="PF02837">
    <property type="entry name" value="Glyco_hydro_2_N"/>
    <property type="match status" value="1"/>
</dbReference>
<evidence type="ECO:0000313" key="7">
    <source>
        <dbReference type="EMBL" id="QGY47567.1"/>
    </source>
</evidence>
<dbReference type="InterPro" id="IPR008979">
    <property type="entry name" value="Galactose-bd-like_sf"/>
</dbReference>
<dbReference type="SUPFAM" id="SSF49785">
    <property type="entry name" value="Galactose-binding domain-like"/>
    <property type="match status" value="1"/>
</dbReference>
<accession>A0A6I6K4J2</accession>
<feature type="domain" description="Glycosyl hydrolases family 2 sugar binding" evidence="6">
    <location>
        <begin position="103"/>
        <end position="172"/>
    </location>
</feature>
<dbReference type="RefSeq" id="WP_158871575.1">
    <property type="nucleotide sequence ID" value="NZ_CP046401.1"/>
</dbReference>
<keyword evidence="8" id="KW-1185">Reference proteome</keyword>